<dbReference type="Gene3D" id="1.10.510.10">
    <property type="entry name" value="Transferase(Phosphotransferase) domain 1"/>
    <property type="match status" value="1"/>
</dbReference>
<dbReference type="GO" id="GO:0005524">
    <property type="term" value="F:ATP binding"/>
    <property type="evidence" value="ECO:0007669"/>
    <property type="project" value="UniProtKB-KW"/>
</dbReference>
<dbReference type="EMBL" id="JACGWK010001449">
    <property type="protein sequence ID" value="KAL0288375.1"/>
    <property type="molecule type" value="Genomic_DNA"/>
</dbReference>
<evidence type="ECO:0000256" key="5">
    <source>
        <dbReference type="ARBA" id="ARBA00022840"/>
    </source>
</evidence>
<dbReference type="PANTHER" id="PTHR48016:SF12">
    <property type="entry name" value="PROTEIN KINASE DOMAIN-CONTAINING PROTEIN"/>
    <property type="match status" value="1"/>
</dbReference>
<organism evidence="8">
    <name type="scientific">Sesamum angustifolium</name>
    <dbReference type="NCBI Taxonomy" id="2727405"/>
    <lineage>
        <taxon>Eukaryota</taxon>
        <taxon>Viridiplantae</taxon>
        <taxon>Streptophyta</taxon>
        <taxon>Embryophyta</taxon>
        <taxon>Tracheophyta</taxon>
        <taxon>Spermatophyta</taxon>
        <taxon>Magnoliopsida</taxon>
        <taxon>eudicotyledons</taxon>
        <taxon>Gunneridae</taxon>
        <taxon>Pentapetalae</taxon>
        <taxon>asterids</taxon>
        <taxon>lamiids</taxon>
        <taxon>Lamiales</taxon>
        <taxon>Pedaliaceae</taxon>
        <taxon>Sesamum</taxon>
    </lineage>
</organism>
<comment type="caution">
    <text evidence="8">The sequence shown here is derived from an EMBL/GenBank/DDBJ whole genome shotgun (WGS) entry which is preliminary data.</text>
</comment>
<comment type="similarity">
    <text evidence="1">Belongs to the protein kinase superfamily. STE Ser/Thr protein kinase family. MAP kinase kinase kinase subfamily.</text>
</comment>
<feature type="domain" description="Protein kinase" evidence="7">
    <location>
        <begin position="299"/>
        <end position="515"/>
    </location>
</feature>
<feature type="region of interest" description="Disordered" evidence="6">
    <location>
        <begin position="69"/>
        <end position="94"/>
    </location>
</feature>
<accession>A0AAW2J1V5</accession>
<feature type="compositionally biased region" description="Polar residues" evidence="6">
    <location>
        <begin position="564"/>
        <end position="578"/>
    </location>
</feature>
<evidence type="ECO:0000259" key="7">
    <source>
        <dbReference type="PROSITE" id="PS50011"/>
    </source>
</evidence>
<keyword evidence="3" id="KW-0547">Nucleotide-binding</keyword>
<evidence type="ECO:0000256" key="4">
    <source>
        <dbReference type="ARBA" id="ARBA00022777"/>
    </source>
</evidence>
<keyword evidence="5" id="KW-0067">ATP-binding</keyword>
<feature type="compositionally biased region" description="Polar residues" evidence="6">
    <location>
        <begin position="226"/>
        <end position="254"/>
    </location>
</feature>
<dbReference type="InterPro" id="IPR000719">
    <property type="entry name" value="Prot_kinase_dom"/>
</dbReference>
<feature type="region of interest" description="Disordered" evidence="6">
    <location>
        <begin position="564"/>
        <end position="616"/>
    </location>
</feature>
<dbReference type="AlphaFoldDB" id="A0AAW2J1V5"/>
<feature type="region of interest" description="Disordered" evidence="6">
    <location>
        <begin position="201"/>
        <end position="283"/>
    </location>
</feature>
<dbReference type="PROSITE" id="PS50011">
    <property type="entry name" value="PROTEIN_KINASE_DOM"/>
    <property type="match status" value="1"/>
</dbReference>
<reference evidence="8" key="2">
    <citation type="journal article" date="2024" name="Plant">
        <title>Genomic evolution and insights into agronomic trait innovations of Sesamum species.</title>
        <authorList>
            <person name="Miao H."/>
            <person name="Wang L."/>
            <person name="Qu L."/>
            <person name="Liu H."/>
            <person name="Sun Y."/>
            <person name="Le M."/>
            <person name="Wang Q."/>
            <person name="Wei S."/>
            <person name="Zheng Y."/>
            <person name="Lin W."/>
            <person name="Duan Y."/>
            <person name="Cao H."/>
            <person name="Xiong S."/>
            <person name="Wang X."/>
            <person name="Wei L."/>
            <person name="Li C."/>
            <person name="Ma Q."/>
            <person name="Ju M."/>
            <person name="Zhao R."/>
            <person name="Li G."/>
            <person name="Mu C."/>
            <person name="Tian Q."/>
            <person name="Mei H."/>
            <person name="Zhang T."/>
            <person name="Gao T."/>
            <person name="Zhang H."/>
        </authorList>
    </citation>
    <scope>NUCLEOTIDE SEQUENCE</scope>
    <source>
        <strain evidence="8">G01</strain>
    </source>
</reference>
<dbReference type="InterPro" id="IPR050538">
    <property type="entry name" value="MAP_kinase_kinase_kinase"/>
</dbReference>
<name>A0AAW2J1V5_9LAMI</name>
<reference evidence="8" key="1">
    <citation type="submission" date="2020-06" db="EMBL/GenBank/DDBJ databases">
        <authorList>
            <person name="Li T."/>
            <person name="Hu X."/>
            <person name="Zhang T."/>
            <person name="Song X."/>
            <person name="Zhang H."/>
            <person name="Dai N."/>
            <person name="Sheng W."/>
            <person name="Hou X."/>
            <person name="Wei L."/>
        </authorList>
    </citation>
    <scope>NUCLEOTIDE SEQUENCE</scope>
    <source>
        <strain evidence="8">G01</strain>
        <tissue evidence="8">Leaf</tissue>
    </source>
</reference>
<keyword evidence="2" id="KW-0808">Transferase</keyword>
<dbReference type="GO" id="GO:0005737">
    <property type="term" value="C:cytoplasm"/>
    <property type="evidence" value="ECO:0007669"/>
    <property type="project" value="TreeGrafter"/>
</dbReference>
<gene>
    <name evidence="8" type="ORF">Sangu_2661700</name>
</gene>
<dbReference type="PANTHER" id="PTHR48016">
    <property type="entry name" value="MAP KINASE KINASE KINASE SSK2-RELATED-RELATED"/>
    <property type="match status" value="1"/>
</dbReference>
<evidence type="ECO:0000256" key="6">
    <source>
        <dbReference type="SAM" id="MobiDB-lite"/>
    </source>
</evidence>
<feature type="compositionally biased region" description="Basic residues" evidence="6">
    <location>
        <begin position="41"/>
        <end position="50"/>
    </location>
</feature>
<feature type="compositionally biased region" description="Polar residues" evidence="6">
    <location>
        <begin position="27"/>
        <end position="38"/>
    </location>
</feature>
<protein>
    <submittedName>
        <fullName evidence="8">Mitogen-activated protein kinase kinase kinase</fullName>
    </submittedName>
</protein>
<dbReference type="Pfam" id="PF00069">
    <property type="entry name" value="Pkinase"/>
    <property type="match status" value="1"/>
</dbReference>
<evidence type="ECO:0000256" key="3">
    <source>
        <dbReference type="ARBA" id="ARBA00022741"/>
    </source>
</evidence>
<evidence type="ECO:0000256" key="1">
    <source>
        <dbReference type="ARBA" id="ARBA00006529"/>
    </source>
</evidence>
<evidence type="ECO:0000313" key="8">
    <source>
        <dbReference type="EMBL" id="KAL0288375.1"/>
    </source>
</evidence>
<dbReference type="InterPro" id="IPR011009">
    <property type="entry name" value="Kinase-like_dom_sf"/>
</dbReference>
<feature type="region of interest" description="Disordered" evidence="6">
    <location>
        <begin position="1"/>
        <end position="50"/>
    </location>
</feature>
<dbReference type="GO" id="GO:0004709">
    <property type="term" value="F:MAP kinase kinase kinase activity"/>
    <property type="evidence" value="ECO:0007669"/>
    <property type="project" value="TreeGrafter"/>
</dbReference>
<dbReference type="SUPFAM" id="SSF56112">
    <property type="entry name" value="Protein kinase-like (PK-like)"/>
    <property type="match status" value="1"/>
</dbReference>
<dbReference type="SMART" id="SM00220">
    <property type="entry name" value="S_TKc"/>
    <property type="match status" value="1"/>
</dbReference>
<proteinExistence type="inferred from homology"/>
<keyword evidence="4 8" id="KW-0418">Kinase</keyword>
<evidence type="ECO:0000256" key="2">
    <source>
        <dbReference type="ARBA" id="ARBA00022679"/>
    </source>
</evidence>
<sequence>MPFLWSALSSSSSSSSSANRPLKGKSKSSNDIFTSTGSKEQKRKLTRQRKLRYATDDELGLKSAVIRDGSESWPVSPDSGLGTVSGPRTPHHAGGCHWSKSAVPLPLPRPGMNHQLGQFDGSHGPRAGVVDPPGSAVTRFSFLRIPRDLNVDTADNDFRLHFPARSAPSSGYSSPLLSPQRYSTVDLFHPSFQVSSALEFPTSDRMSKSHQITPIRTPEHSPLYSPMSQSPSKHGTSRNCNCGSIHSRNKSLPESSAAGPDANNANVHPLPRPPTISRPSPAIRYSFDKSDISSVKGQWQRGRPIGRGTYGSVYIATHRYCAMKEVEMIPDDPKCAECIKQLKQIEDRFCIYLEYVHPGSIAKYVLEHCGAMTECIVRNFTRHIVSGLAYLHSSKTIHRDIKGANLLVDASGVVKLADFGLAKHVLQAAMRKDGNPEMAYGVDIWSLGCTVIEMLTGRPPWSEYNGVQAMFNILNRAPPIPETLSAEGKDFLHWCFQRRPADRPSAAKLLEHPFLRSSQDQNLAGFVQDFSGIKLHDVESPNGWSRPNKDVMPLSSVTRIQQGKTPLHNCETSRQSCPESPDLVAASHHSPRSTLEALPRISSPERNRSSNNISPSNVQNNLLLRAVNNSVYSFSCKGNLTLLMPERKKQSCNAQEETNQQ</sequence>